<feature type="transmembrane region" description="Helical" evidence="6">
    <location>
        <begin position="34"/>
        <end position="51"/>
    </location>
</feature>
<dbReference type="EMBL" id="CP014206">
    <property type="protein sequence ID" value="AMK09904.1"/>
    <property type="molecule type" value="Genomic_DNA"/>
</dbReference>
<evidence type="ECO:0000313" key="8">
    <source>
        <dbReference type="Proteomes" id="UP000055611"/>
    </source>
</evidence>
<reference evidence="7 8" key="1">
    <citation type="journal article" date="2016" name="Front. Microbiol.">
        <title>Genome Sequence of the Piezophilic, Mesophilic Sulfate-Reducing Bacterium Desulfovibrio indicus J2T.</title>
        <authorList>
            <person name="Cao J."/>
            <person name="Maignien L."/>
            <person name="Shao Z."/>
            <person name="Alain K."/>
            <person name="Jebbar M."/>
        </authorList>
    </citation>
    <scope>NUCLEOTIDE SEQUENCE [LARGE SCALE GENOMIC DNA]</scope>
    <source>
        <strain evidence="7 8">J2</strain>
    </source>
</reference>
<evidence type="ECO:0000256" key="5">
    <source>
        <dbReference type="ARBA" id="ARBA00023136"/>
    </source>
</evidence>
<accession>A0ABM5YRC0</accession>
<keyword evidence="8" id="KW-1185">Reference proteome</keyword>
<protein>
    <submittedName>
        <fullName evidence="7">ATP synthase I</fullName>
    </submittedName>
</protein>
<dbReference type="InterPro" id="IPR005598">
    <property type="entry name" value="ATP_synth_I"/>
</dbReference>
<evidence type="ECO:0000313" key="7">
    <source>
        <dbReference type="EMBL" id="AMK09904.1"/>
    </source>
</evidence>
<keyword evidence="4 6" id="KW-1133">Transmembrane helix</keyword>
<feature type="transmembrane region" description="Helical" evidence="6">
    <location>
        <begin position="115"/>
        <end position="135"/>
    </location>
</feature>
<evidence type="ECO:0000256" key="6">
    <source>
        <dbReference type="SAM" id="Phobius"/>
    </source>
</evidence>
<proteinExistence type="predicted"/>
<keyword evidence="3 6" id="KW-0812">Transmembrane</keyword>
<evidence type="ECO:0000256" key="3">
    <source>
        <dbReference type="ARBA" id="ARBA00022692"/>
    </source>
</evidence>
<dbReference type="Pfam" id="PF03899">
    <property type="entry name" value="ATP-synt_I"/>
    <property type="match status" value="1"/>
</dbReference>
<sequence length="141" mass="15708">MEKRVLGAMNQRLERLLVRSGFTKPDVRIVVRNQIYVSLGTSLVIMLVTSFSQWSLAYLAGAVIALVNFWTLARVTQSLVYDQKRGPFLLFVIFMGKMTLSGLALWWLIGVERVPHWGLITGLGTVVVNITATGLSQLGKK</sequence>
<keyword evidence="5 6" id="KW-0472">Membrane</keyword>
<evidence type="ECO:0000256" key="4">
    <source>
        <dbReference type="ARBA" id="ARBA00022989"/>
    </source>
</evidence>
<name>A0ABM5YRC0_9BACT</name>
<feature type="transmembrane region" description="Helical" evidence="6">
    <location>
        <begin position="57"/>
        <end position="76"/>
    </location>
</feature>
<organism evidence="7 8">
    <name type="scientific">Pseudodesulfovibrio indicus</name>
    <dbReference type="NCBI Taxonomy" id="1716143"/>
    <lineage>
        <taxon>Bacteria</taxon>
        <taxon>Pseudomonadati</taxon>
        <taxon>Thermodesulfobacteriota</taxon>
        <taxon>Desulfovibrionia</taxon>
        <taxon>Desulfovibrionales</taxon>
        <taxon>Desulfovibrionaceae</taxon>
    </lineage>
</organism>
<comment type="subcellular location">
    <subcellularLocation>
        <location evidence="1">Cell membrane</location>
        <topology evidence="1">Multi-pass membrane protein</topology>
    </subcellularLocation>
</comment>
<evidence type="ECO:0000256" key="2">
    <source>
        <dbReference type="ARBA" id="ARBA00022475"/>
    </source>
</evidence>
<keyword evidence="2" id="KW-1003">Cell membrane</keyword>
<evidence type="ECO:0000256" key="1">
    <source>
        <dbReference type="ARBA" id="ARBA00004651"/>
    </source>
</evidence>
<gene>
    <name evidence="7" type="ORF">AWY79_01645</name>
</gene>
<feature type="transmembrane region" description="Helical" evidence="6">
    <location>
        <begin position="88"/>
        <end position="109"/>
    </location>
</feature>
<dbReference type="Proteomes" id="UP000055611">
    <property type="component" value="Chromosome"/>
</dbReference>